<dbReference type="HOGENOM" id="CLU_091233_5_4_2"/>
<dbReference type="SUPFAM" id="SSF54909">
    <property type="entry name" value="Dimeric alpha+beta barrel"/>
    <property type="match status" value="1"/>
</dbReference>
<dbReference type="GO" id="GO:0043565">
    <property type="term" value="F:sequence-specific DNA binding"/>
    <property type="evidence" value="ECO:0007669"/>
    <property type="project" value="InterPro"/>
</dbReference>
<dbReference type="KEGG" id="abi:Aboo_0872"/>
<dbReference type="GO" id="GO:0005829">
    <property type="term" value="C:cytosol"/>
    <property type="evidence" value="ECO:0007669"/>
    <property type="project" value="TreeGrafter"/>
</dbReference>
<dbReference type="AlphaFoldDB" id="B5IAG3"/>
<reference evidence="1" key="1">
    <citation type="submission" date="2010-02" db="EMBL/GenBank/DDBJ databases">
        <title>Complete sequence of Aciduliprofundum boonei T469.</title>
        <authorList>
            <consortium name="US DOE Joint Genome Institute"/>
            <person name="Lucas S."/>
            <person name="Copeland A."/>
            <person name="Lapidus A."/>
            <person name="Cheng J.-F."/>
            <person name="Bruce D."/>
            <person name="Goodwin L."/>
            <person name="Pitluck S."/>
            <person name="Saunders E."/>
            <person name="Detter J.C."/>
            <person name="Han C."/>
            <person name="Tapia R."/>
            <person name="Land M."/>
            <person name="Hauser L."/>
            <person name="Kyrpides N."/>
            <person name="Mikhailova N."/>
            <person name="Flores G."/>
            <person name="Reysenbach A.-L."/>
            <person name="Woyke T."/>
        </authorList>
    </citation>
    <scope>NUCLEOTIDE SEQUENCE</scope>
    <source>
        <strain evidence="1">T469</strain>
    </source>
</reference>
<dbReference type="PANTHER" id="PTHR30154">
    <property type="entry name" value="LEUCINE-RESPONSIVE REGULATORY PROTEIN"/>
    <property type="match status" value="1"/>
</dbReference>
<dbReference type="Gene3D" id="1.10.10.10">
    <property type="entry name" value="Winged helix-like DNA-binding domain superfamily/Winged helix DNA-binding domain"/>
    <property type="match status" value="1"/>
</dbReference>
<dbReference type="InterPro" id="IPR036390">
    <property type="entry name" value="WH_DNA-bd_sf"/>
</dbReference>
<dbReference type="RefSeq" id="WP_008082587.1">
    <property type="nucleotide sequence ID" value="NC_013926.1"/>
</dbReference>
<dbReference type="PROSITE" id="PS50956">
    <property type="entry name" value="HTH_ASNC_2"/>
    <property type="match status" value="1"/>
</dbReference>
<evidence type="ECO:0000313" key="2">
    <source>
        <dbReference type="Proteomes" id="UP000001400"/>
    </source>
</evidence>
<gene>
    <name evidence="1" type="ordered locus">Aboo_0872</name>
</gene>
<dbReference type="Pfam" id="PF01037">
    <property type="entry name" value="AsnC_trans_reg"/>
    <property type="match status" value="1"/>
</dbReference>
<dbReference type="GeneID" id="8827822"/>
<dbReference type="InterPro" id="IPR019885">
    <property type="entry name" value="Tscrpt_reg_HTH_AsnC-type_CS"/>
</dbReference>
<dbReference type="InterPro" id="IPR011991">
    <property type="entry name" value="ArsR-like_HTH"/>
</dbReference>
<dbReference type="EMBL" id="CP001941">
    <property type="protein sequence ID" value="ADD08681.1"/>
    <property type="molecule type" value="Genomic_DNA"/>
</dbReference>
<protein>
    <submittedName>
        <fullName evidence="1">Transcriptional regulator, AsnC family</fullName>
    </submittedName>
</protein>
<sequence length="140" mass="16007">MDDKDRKIIEILRNNARTPYTEIAKILGVTETTVRKRIAELEREGVIKKYTIEVDPEKLGYKTVTILGMDVEPKYLLQASRKLAEIDETIWVATSSGDHMIMAEIWTKNGEELFDLITTKIAKIKGVKDLCPAIIMERVK</sequence>
<dbReference type="SMART" id="SM00344">
    <property type="entry name" value="HTH_ASNC"/>
    <property type="match status" value="1"/>
</dbReference>
<dbReference type="Gene3D" id="3.30.70.920">
    <property type="match status" value="1"/>
</dbReference>
<evidence type="ECO:0000313" key="1">
    <source>
        <dbReference type="EMBL" id="ADD08681.1"/>
    </source>
</evidence>
<dbReference type="InterPro" id="IPR000485">
    <property type="entry name" value="AsnC-type_HTH_dom"/>
</dbReference>
<dbReference type="PROSITE" id="PS00519">
    <property type="entry name" value="HTH_ASNC_1"/>
    <property type="match status" value="1"/>
</dbReference>
<dbReference type="SUPFAM" id="SSF46785">
    <property type="entry name" value="Winged helix' DNA-binding domain"/>
    <property type="match status" value="1"/>
</dbReference>
<accession>B5IAG3</accession>
<dbReference type="InterPro" id="IPR019888">
    <property type="entry name" value="Tscrpt_reg_AsnC-like"/>
</dbReference>
<dbReference type="PRINTS" id="PR00033">
    <property type="entry name" value="HTHASNC"/>
</dbReference>
<dbReference type="InterPro" id="IPR011008">
    <property type="entry name" value="Dimeric_a/b-barrel"/>
</dbReference>
<dbReference type="eggNOG" id="arCOG01580">
    <property type="taxonomic scope" value="Archaea"/>
</dbReference>
<dbReference type="GO" id="GO:0043200">
    <property type="term" value="P:response to amino acid"/>
    <property type="evidence" value="ECO:0007669"/>
    <property type="project" value="TreeGrafter"/>
</dbReference>
<keyword evidence="2" id="KW-1185">Reference proteome</keyword>
<dbReference type="Pfam" id="PF13404">
    <property type="entry name" value="HTH_AsnC-type"/>
    <property type="match status" value="1"/>
</dbReference>
<name>B5IAG3_ACIB4</name>
<dbReference type="Proteomes" id="UP000001400">
    <property type="component" value="Chromosome"/>
</dbReference>
<dbReference type="InterPro" id="IPR019887">
    <property type="entry name" value="Tscrpt_reg_AsnC/Lrp_C"/>
</dbReference>
<proteinExistence type="predicted"/>
<dbReference type="STRING" id="439481.Aboo_0872"/>
<organism evidence="1 2">
    <name type="scientific">Aciduliprofundum boonei (strain DSM 19572 / T469)</name>
    <dbReference type="NCBI Taxonomy" id="439481"/>
    <lineage>
        <taxon>Archaea</taxon>
        <taxon>Methanobacteriati</taxon>
        <taxon>Thermoplasmatota</taxon>
        <taxon>DHVE2 group</taxon>
        <taxon>Candidatus Aciduliprofundum</taxon>
    </lineage>
</organism>
<dbReference type="PANTHER" id="PTHR30154:SF34">
    <property type="entry name" value="TRANSCRIPTIONAL REGULATOR AZLB"/>
    <property type="match status" value="1"/>
</dbReference>
<dbReference type="InterPro" id="IPR036388">
    <property type="entry name" value="WH-like_DNA-bd_sf"/>
</dbReference>
<dbReference type="CDD" id="cd00090">
    <property type="entry name" value="HTH_ARSR"/>
    <property type="match status" value="1"/>
</dbReference>
<dbReference type="OrthoDB" id="6995at2157"/>